<name>A0ABU4W837_9FUSO</name>
<dbReference type="SUPFAM" id="SSF53822">
    <property type="entry name" value="Periplasmic binding protein-like I"/>
    <property type="match status" value="1"/>
</dbReference>
<evidence type="ECO:0000313" key="2">
    <source>
        <dbReference type="Proteomes" id="UP001279681"/>
    </source>
</evidence>
<dbReference type="CDD" id="cd06325">
    <property type="entry name" value="PBP1_ABC_unchar_transporter"/>
    <property type="match status" value="1"/>
</dbReference>
<proteinExistence type="predicted"/>
<gene>
    <name evidence="1" type="ORF">RFV38_01610</name>
</gene>
<dbReference type="Gene3D" id="3.40.50.2300">
    <property type="match status" value="2"/>
</dbReference>
<sequence length="306" mass="33051">MKKVLNVILGMALINIVSFGKPLEIGISQIVEHPALDAVRIGVEEGLKKSELEFKLDSQIAQGDMTVQQLIMNNFKKNKKDFIVAISTPTLQSAMNTTNEIPILFGAITNPELAGVTSDKINVTGVSDRVPPELMVNLVKEILPSAKTIGIIFNPSEKNSEVNVELLKEITKNNNMNLVDVGITSTNELPSALDVVLNKSDVLFTITDNLTMSSSPLILSKAKAKKIPVIAMDGEVIVKEGALGGFKVDYKGSGVIIGEMIGKIVNGEKITDIPVAMPLQYPLLINESVAKELGIKIPEKLLENNL</sequence>
<keyword evidence="2" id="KW-1185">Reference proteome</keyword>
<dbReference type="Proteomes" id="UP001279681">
    <property type="component" value="Unassembled WGS sequence"/>
</dbReference>
<evidence type="ECO:0000313" key="1">
    <source>
        <dbReference type="EMBL" id="MDX8335197.1"/>
    </source>
</evidence>
<dbReference type="PANTHER" id="PTHR35271:SF1">
    <property type="entry name" value="ABC TRANSPORTER, SUBSTRATE-BINDING LIPOPROTEIN"/>
    <property type="match status" value="1"/>
</dbReference>
<accession>A0ABU4W837</accession>
<organism evidence="1 2">
    <name type="scientific">Candidatus Cetobacterium colombiensis</name>
    <dbReference type="NCBI Taxonomy" id="3073100"/>
    <lineage>
        <taxon>Bacteria</taxon>
        <taxon>Fusobacteriati</taxon>
        <taxon>Fusobacteriota</taxon>
        <taxon>Fusobacteriia</taxon>
        <taxon>Fusobacteriales</taxon>
        <taxon>Fusobacteriaceae</taxon>
        <taxon>Cetobacterium</taxon>
    </lineage>
</organism>
<protein>
    <submittedName>
        <fullName evidence="1">ABC transporter substrate-binding protein</fullName>
    </submittedName>
</protein>
<dbReference type="InterPro" id="IPR007487">
    <property type="entry name" value="ABC_transpt-TYRBP-like"/>
</dbReference>
<comment type="caution">
    <text evidence="1">The sequence shown here is derived from an EMBL/GenBank/DDBJ whole genome shotgun (WGS) entry which is preliminary data.</text>
</comment>
<dbReference type="PANTHER" id="PTHR35271">
    <property type="entry name" value="ABC TRANSPORTER, SUBSTRATE-BINDING LIPOPROTEIN-RELATED"/>
    <property type="match status" value="1"/>
</dbReference>
<dbReference type="Pfam" id="PF04392">
    <property type="entry name" value="ABC_sub_bind"/>
    <property type="match status" value="1"/>
</dbReference>
<dbReference type="RefSeq" id="WP_320312610.1">
    <property type="nucleotide sequence ID" value="NZ_JAVIKH010000002.1"/>
</dbReference>
<reference evidence="2" key="1">
    <citation type="submission" date="2023-07" db="EMBL/GenBank/DDBJ databases">
        <authorList>
            <person name="Colorado M.A."/>
            <person name="Villamil L.M."/>
            <person name="Melo J.F."/>
            <person name="Rodriguez J.A."/>
            <person name="Ruiz R.Y."/>
        </authorList>
    </citation>
    <scope>NUCLEOTIDE SEQUENCE [LARGE SCALE GENOMIC DNA]</scope>
    <source>
        <strain evidence="2">C33</strain>
    </source>
</reference>
<dbReference type="EMBL" id="JAVIKH010000002">
    <property type="protein sequence ID" value="MDX8335197.1"/>
    <property type="molecule type" value="Genomic_DNA"/>
</dbReference>
<dbReference type="InterPro" id="IPR028082">
    <property type="entry name" value="Peripla_BP_I"/>
</dbReference>